<evidence type="ECO:0000313" key="1">
    <source>
        <dbReference type="EMBL" id="EFV01794.1"/>
    </source>
</evidence>
<proteinExistence type="predicted"/>
<evidence type="ECO:0000313" key="2">
    <source>
        <dbReference type="Proteomes" id="UP000004754"/>
    </source>
</evidence>
<dbReference type="STRING" id="887929.HMP0721_1187"/>
<dbReference type="AlphaFoldDB" id="E6MGQ4"/>
<reference evidence="1 2" key="1">
    <citation type="submission" date="2010-12" db="EMBL/GenBank/DDBJ databases">
        <authorList>
            <person name="Muzny D."/>
            <person name="Qin X."/>
            <person name="Deng J."/>
            <person name="Jiang H."/>
            <person name="Liu Y."/>
            <person name="Qu J."/>
            <person name="Song X.-Z."/>
            <person name="Zhang L."/>
            <person name="Thornton R."/>
            <person name="Coyle M."/>
            <person name="Francisco L."/>
            <person name="Jackson L."/>
            <person name="Javaid M."/>
            <person name="Korchina V."/>
            <person name="Kovar C."/>
            <person name="Mata R."/>
            <person name="Mathew T."/>
            <person name="Ngo R."/>
            <person name="Nguyen L."/>
            <person name="Nguyen N."/>
            <person name="Okwuonu G."/>
            <person name="Ongeri F."/>
            <person name="Pham C."/>
            <person name="Simmons D."/>
            <person name="Wilczek-Boney K."/>
            <person name="Hale W."/>
            <person name="Jakkamsetti A."/>
            <person name="Pham P."/>
            <person name="Ruth R."/>
            <person name="San Lucas F."/>
            <person name="Warren J."/>
            <person name="Zhang J."/>
            <person name="Zhao Z."/>
            <person name="Zhou C."/>
            <person name="Zhu D."/>
            <person name="Lee S."/>
            <person name="Bess C."/>
            <person name="Blankenburg K."/>
            <person name="Forbes L."/>
            <person name="Fu Q."/>
            <person name="Gubbala S."/>
            <person name="Hirani K."/>
            <person name="Jayaseelan J.C."/>
            <person name="Lara F."/>
            <person name="Munidasa M."/>
            <person name="Palculict T."/>
            <person name="Patil S."/>
            <person name="Pu L.-L."/>
            <person name="Saada N."/>
            <person name="Tang L."/>
            <person name="Weissenberger G."/>
            <person name="Zhu Y."/>
            <person name="Hemphill L."/>
            <person name="Shang Y."/>
            <person name="Youmans B."/>
            <person name="Ayvaz T."/>
            <person name="Ross M."/>
            <person name="Santibanez J."/>
            <person name="Aqrawi P."/>
            <person name="Gross S."/>
            <person name="Joshi V."/>
            <person name="Fowler G."/>
            <person name="Nazareth L."/>
            <person name="Reid J."/>
            <person name="Worley K."/>
            <person name="Petrosino J."/>
            <person name="Highlander S."/>
            <person name="Gibbs R."/>
        </authorList>
    </citation>
    <scope>NUCLEOTIDE SEQUENCE [LARGE SCALE GENOMIC DNA]</scope>
    <source>
        <strain evidence="1 2">ATCC 23263</strain>
    </source>
</reference>
<dbReference type="HOGENOM" id="CLU_3028899_0_0_9"/>
<dbReference type="Proteomes" id="UP000004754">
    <property type="component" value="Unassembled WGS sequence"/>
</dbReference>
<comment type="caution">
    <text evidence="1">The sequence shown here is derived from an EMBL/GenBank/DDBJ whole genome shotgun (WGS) entry which is preliminary data.</text>
</comment>
<gene>
    <name evidence="1" type="ORF">HMP0721_1187</name>
</gene>
<keyword evidence="2" id="KW-1185">Reference proteome</keyword>
<dbReference type="EMBL" id="AEQN01000016">
    <property type="protein sequence ID" value="EFV01794.1"/>
    <property type="molecule type" value="Genomic_DNA"/>
</dbReference>
<protein>
    <submittedName>
        <fullName evidence="1">Uncharacterized protein</fullName>
    </submittedName>
</protein>
<organism evidence="1 2">
    <name type="scientific">Pseudoramibacter alactolyticus ATCC 23263</name>
    <dbReference type="NCBI Taxonomy" id="887929"/>
    <lineage>
        <taxon>Bacteria</taxon>
        <taxon>Bacillati</taxon>
        <taxon>Bacillota</taxon>
        <taxon>Clostridia</taxon>
        <taxon>Eubacteriales</taxon>
        <taxon>Eubacteriaceae</taxon>
        <taxon>Pseudoramibacter</taxon>
    </lineage>
</organism>
<accession>E6MGQ4</accession>
<name>E6MGQ4_9FIRM</name>
<sequence length="55" mass="6245">MPDAAGRFGRREDGEWASLALISKESVDTGGIFYGRRCHSKNFQKIKFILDIAER</sequence>